<sequence>MQQPAASTVARQAAAVVVVVPPQSQPVAAQRIRHLVDVTGTKEVKIRAKMEVRHISKAKGEATPIIEEGLVEVNHFNHFK</sequence>
<organism evidence="1 2">
    <name type="scientific">Romanomermis culicivorax</name>
    <name type="common">Nematode worm</name>
    <dbReference type="NCBI Taxonomy" id="13658"/>
    <lineage>
        <taxon>Eukaryota</taxon>
        <taxon>Metazoa</taxon>
        <taxon>Ecdysozoa</taxon>
        <taxon>Nematoda</taxon>
        <taxon>Enoplea</taxon>
        <taxon>Dorylaimia</taxon>
        <taxon>Mermithida</taxon>
        <taxon>Mermithoidea</taxon>
        <taxon>Mermithidae</taxon>
        <taxon>Romanomermis</taxon>
    </lineage>
</organism>
<accession>A0A915KLC1</accession>
<evidence type="ECO:0000313" key="2">
    <source>
        <dbReference type="WBParaSite" id="nRc.2.0.1.t39566-RA"/>
    </source>
</evidence>
<reference evidence="2" key="1">
    <citation type="submission" date="2022-11" db="UniProtKB">
        <authorList>
            <consortium name="WormBaseParasite"/>
        </authorList>
    </citation>
    <scope>IDENTIFICATION</scope>
</reference>
<keyword evidence="1" id="KW-1185">Reference proteome</keyword>
<dbReference type="WBParaSite" id="nRc.2.0.1.t39566-RA">
    <property type="protein sequence ID" value="nRc.2.0.1.t39566-RA"/>
    <property type="gene ID" value="nRc.2.0.1.g39566"/>
</dbReference>
<protein>
    <submittedName>
        <fullName evidence="2">Uncharacterized protein</fullName>
    </submittedName>
</protein>
<proteinExistence type="predicted"/>
<evidence type="ECO:0000313" key="1">
    <source>
        <dbReference type="Proteomes" id="UP000887565"/>
    </source>
</evidence>
<name>A0A915KLC1_ROMCU</name>
<dbReference type="AlphaFoldDB" id="A0A915KLC1"/>
<dbReference type="Proteomes" id="UP000887565">
    <property type="component" value="Unplaced"/>
</dbReference>